<dbReference type="SMART" id="SM00460">
    <property type="entry name" value="TGc"/>
    <property type="match status" value="1"/>
</dbReference>
<evidence type="ECO:0000313" key="3">
    <source>
        <dbReference type="EMBL" id="SDX00992.1"/>
    </source>
</evidence>
<organism evidence="3 4">
    <name type="scientific">Albimonas donghaensis</name>
    <dbReference type="NCBI Taxonomy" id="356660"/>
    <lineage>
        <taxon>Bacteria</taxon>
        <taxon>Pseudomonadati</taxon>
        <taxon>Pseudomonadota</taxon>
        <taxon>Alphaproteobacteria</taxon>
        <taxon>Rhodobacterales</taxon>
        <taxon>Paracoccaceae</taxon>
        <taxon>Albimonas</taxon>
    </lineage>
</organism>
<dbReference type="InterPro" id="IPR038765">
    <property type="entry name" value="Papain-like_cys_pep_sf"/>
</dbReference>
<dbReference type="EMBL" id="FNMZ01000003">
    <property type="protein sequence ID" value="SDX00992.1"/>
    <property type="molecule type" value="Genomic_DNA"/>
</dbReference>
<keyword evidence="4" id="KW-1185">Reference proteome</keyword>
<dbReference type="PANTHER" id="PTHR33490:SF1">
    <property type="entry name" value="SLL1233 PROTEIN"/>
    <property type="match status" value="1"/>
</dbReference>
<dbReference type="InterPro" id="IPR002931">
    <property type="entry name" value="Transglutaminase-like"/>
</dbReference>
<reference evidence="3 4" key="1">
    <citation type="submission" date="2016-10" db="EMBL/GenBank/DDBJ databases">
        <authorList>
            <person name="de Groot N.N."/>
        </authorList>
    </citation>
    <scope>NUCLEOTIDE SEQUENCE [LARGE SCALE GENOMIC DNA]</scope>
    <source>
        <strain evidence="3 4">DSM 17890</strain>
    </source>
</reference>
<dbReference type="Pfam" id="PF08379">
    <property type="entry name" value="Bact_transglu_N"/>
    <property type="match status" value="1"/>
</dbReference>
<proteinExistence type="predicted"/>
<feature type="region of interest" description="Disordered" evidence="1">
    <location>
        <begin position="1113"/>
        <end position="1140"/>
    </location>
</feature>
<dbReference type="Pfam" id="PF01841">
    <property type="entry name" value="Transglut_core"/>
    <property type="match status" value="1"/>
</dbReference>
<protein>
    <submittedName>
        <fullName evidence="3">Uncharacterized conserved protein, DUF2126 family</fullName>
    </submittedName>
</protein>
<dbReference type="STRING" id="356660.SAMN05444336_10332"/>
<dbReference type="PANTHER" id="PTHR33490">
    <property type="entry name" value="BLR5614 PROTEIN-RELATED"/>
    <property type="match status" value="1"/>
</dbReference>
<sequence length="1140" mass="127484">MSINAAITHRTTYRYDKPISMGPQVVRLRPAPHSRTKILAYSQKISPEPHFINWQQDAFGNWLARLVFPEKVDHFEVCVDLVADMAAVNPFDFFVEDSAKSVPFEYSADDKKDLAPYLETGPQGPLFDKILKTLPETQEHTVDFLVAVNQIVQNAVEYLVRLEPGVQEPEETLEIGSGSCRDSAWLLVHLMRHRGLAARFVSGYLIQLTPDVKSVDGASGPDADFTDLHAWAEVYVPGAGWIGLDATSGLLTSEGHIPLAATPSPRSAAPINGGHEKAEVEFDFFMEIRRVREEPRVTYPFTDAAWAEIDAAGKLVDEKLRDANVQLTMGGEPTFVAEYDRDAPEWNEAAVGPTKKAYADKLIRRLRQRFAPVGGLIHHGQGKWYPGEQLPRWAFGLYWRKDEEPLWYNPELIAPETSSGAGYAEAHKFTAALCDALDVDADMIAPAYEDAAHFLLREAELPINLDPVDNKLDDPMERQRLARVFERGLSQPTCVVLPIQAQQARARADRRRFFWASERWKTRRGKLYLTPGDSAAGYRLPLSSLRWLLEEDRPYMHPLDPFAARAPLARRTAMQGRGGTGVNPQAGAVGQWAPGHGPGGSPAQPGHTPMPVPGEVHPEAAMNTTWEPDPGVAIYASVVRTAITVEPRDGVLHIFMPPLPSADSFVDLVAAIEEAAEATGLPVQMEGYSPPTDHRMQKIMVTPDPGVVEVNVQPAESWEELVAISEGLYEDARHCHLATTKFLYDGRQAGSGGGNHIVVGGESPDVSPFLRRPDLLASIVRYWQVHPALSFLFSGQFIGPTSQAPRMDEARDDILYEMEIALEQAPKPGWDMPLWLVDRIFRNLLTDLSGNTHRAEICIDKLYSPDGPTGRLGLVEFRAFEMPPHPRMALAQSLILRALIAWFWQKPYERPLRRWGAALHDRFMLPHYVWEDFLEVLADIEGFLGVRMDPEWFRAQFEFRFPLAGDVKHQGVTMELRSAIEPWHVLGETGAIGGTVRYVDSSLERLQVRVEGDLADRYVVSCNGWEMPLRETGRKDEKVAGLRYRAWQPAESLHPTIGVHTPLVFDLWDSFSDRSVGGCVLHSAHPGGRAFDTQPINDLEAEGRRLSRFETIGHTPGRMRPLSPRISPDQPLTLDLRRQR</sequence>
<accession>A0A1H2Y711</accession>
<evidence type="ECO:0000259" key="2">
    <source>
        <dbReference type="SMART" id="SM00460"/>
    </source>
</evidence>
<dbReference type="InterPro" id="IPR018667">
    <property type="entry name" value="DUF2126"/>
</dbReference>
<evidence type="ECO:0000313" key="4">
    <source>
        <dbReference type="Proteomes" id="UP000199118"/>
    </source>
</evidence>
<evidence type="ECO:0000256" key="1">
    <source>
        <dbReference type="SAM" id="MobiDB-lite"/>
    </source>
</evidence>
<dbReference type="Pfam" id="PF09899">
    <property type="entry name" value="DUF2126"/>
    <property type="match status" value="1"/>
</dbReference>
<dbReference type="RefSeq" id="WP_092681127.1">
    <property type="nucleotide sequence ID" value="NZ_FNMZ01000003.1"/>
</dbReference>
<gene>
    <name evidence="3" type="ORF">SAMN05444336_10332</name>
</gene>
<feature type="domain" description="Transglutaminase-like" evidence="2">
    <location>
        <begin position="172"/>
        <end position="248"/>
    </location>
</feature>
<dbReference type="AlphaFoldDB" id="A0A1H2Y711"/>
<dbReference type="OrthoDB" id="9804023at2"/>
<dbReference type="Gene3D" id="3.10.620.30">
    <property type="match status" value="1"/>
</dbReference>
<dbReference type="Proteomes" id="UP000199118">
    <property type="component" value="Unassembled WGS sequence"/>
</dbReference>
<dbReference type="SUPFAM" id="SSF54001">
    <property type="entry name" value="Cysteine proteinases"/>
    <property type="match status" value="1"/>
</dbReference>
<dbReference type="InterPro" id="IPR013589">
    <property type="entry name" value="Bac_transglu_N"/>
</dbReference>
<name>A0A1H2Y711_9RHOB</name>